<dbReference type="EMBL" id="AWWV01010135">
    <property type="protein sequence ID" value="OMO81507.1"/>
    <property type="molecule type" value="Genomic_DNA"/>
</dbReference>
<dbReference type="InterPro" id="IPR008271">
    <property type="entry name" value="Ser/Thr_kinase_AS"/>
</dbReference>
<dbReference type="InterPro" id="IPR013083">
    <property type="entry name" value="Znf_RING/FYVE/PHD"/>
</dbReference>
<dbReference type="PRINTS" id="PR00109">
    <property type="entry name" value="TYRKINASE"/>
</dbReference>
<sequence>MKENNDGFVRADQIDLKSLDEQLERHLNRVWTTDKSKNKRDDDGDRVGAVTVDDSAVVGKLKLAPSSINKPPTFVKKERLEWEIDPSKLIIKAVIARGTFGTVHRGIYDGQDVAVKLLDWGEEGHRTEAEIASLRAAFSQEVAVWHKLEHPNVTKFIGATMGSSGLQLQTENGQIGMPSSVCCVVVEYLPGGALKSYLIKNRRRKLAFKVVHQLALDLARGLSYLHSEKIVHRDVKTENMLLDKTRTVKIADFGVARVEASNPNDMTGETGTLGYMAPEVLNGNPYNRKCDVYSFGICLWEIYCCDMPYPDLSFSEVTSAVVRQNLRPEIPRCCPSSLANVMKRCWDANPDKRPEMDEVVTMLEAIDTSKGGGMIPVDQQQGCLCFRSFSACFTWKEEHDETELDNYVGRWNMLAMIILVVIHVCIVGRAFRRGYEVDGSLVQISSNNNNNNGIKKMSDEEVKKLPCFDYKAAEKGSSPIDCVVCLENFRKGDKCKLLPNCSHSFHSQCIDSWLLKTPICPICRTCAHPSKVGMNNSKEESGVSTIHEDGLELV</sequence>
<dbReference type="GO" id="GO:0005524">
    <property type="term" value="F:ATP binding"/>
    <property type="evidence" value="ECO:0007669"/>
    <property type="project" value="UniProtKB-KW"/>
</dbReference>
<dbReference type="CDD" id="cd13999">
    <property type="entry name" value="STKc_MAP3K-like"/>
    <property type="match status" value="1"/>
</dbReference>
<keyword evidence="17" id="KW-1185">Reference proteome</keyword>
<dbReference type="PANTHER" id="PTHR44329">
    <property type="entry name" value="SERINE/THREONINE-PROTEIN KINASE TNNI3K-RELATED"/>
    <property type="match status" value="1"/>
</dbReference>
<keyword evidence="6" id="KW-0808">Transferase</keyword>
<dbReference type="InterPro" id="IPR051681">
    <property type="entry name" value="Ser/Thr_Kinases-Pseudokinases"/>
</dbReference>
<dbReference type="AlphaFoldDB" id="A0A1R3IG10"/>
<dbReference type="Gene3D" id="1.10.510.10">
    <property type="entry name" value="Transferase(Phosphotransferase) domain 1"/>
    <property type="match status" value="1"/>
</dbReference>
<keyword evidence="13" id="KW-0863">Zinc-finger</keyword>
<evidence type="ECO:0000256" key="3">
    <source>
        <dbReference type="ARBA" id="ARBA00022490"/>
    </source>
</evidence>
<evidence type="ECO:0000256" key="9">
    <source>
        <dbReference type="ARBA" id="ARBA00022840"/>
    </source>
</evidence>
<evidence type="ECO:0000256" key="2">
    <source>
        <dbReference type="ARBA" id="ARBA00012513"/>
    </source>
</evidence>
<dbReference type="InterPro" id="IPR001841">
    <property type="entry name" value="Znf_RING"/>
</dbReference>
<evidence type="ECO:0000313" key="17">
    <source>
        <dbReference type="Proteomes" id="UP000188268"/>
    </source>
</evidence>
<keyword evidence="4" id="KW-0723">Serine/threonine-protein kinase</keyword>
<evidence type="ECO:0000256" key="7">
    <source>
        <dbReference type="ARBA" id="ARBA00022741"/>
    </source>
</evidence>
<evidence type="ECO:0000259" key="14">
    <source>
        <dbReference type="PROSITE" id="PS50011"/>
    </source>
</evidence>
<dbReference type="PROSITE" id="PS50089">
    <property type="entry name" value="ZF_RING_2"/>
    <property type="match status" value="1"/>
</dbReference>
<keyword evidence="8" id="KW-0418">Kinase</keyword>
<comment type="caution">
    <text evidence="16">The sequence shown here is derived from an EMBL/GenBank/DDBJ whole genome shotgun (WGS) entry which is preliminary data.</text>
</comment>
<protein>
    <recommendedName>
        <fullName evidence="2">non-specific serine/threonine protein kinase</fullName>
        <ecNumber evidence="2">2.7.11.1</ecNumber>
    </recommendedName>
</protein>
<dbReference type="PROSITE" id="PS50011">
    <property type="entry name" value="PROTEIN_KINASE_DOM"/>
    <property type="match status" value="1"/>
</dbReference>
<evidence type="ECO:0000256" key="10">
    <source>
        <dbReference type="ARBA" id="ARBA00023137"/>
    </source>
</evidence>
<proteinExistence type="predicted"/>
<dbReference type="GO" id="GO:0005886">
    <property type="term" value="C:plasma membrane"/>
    <property type="evidence" value="ECO:0007669"/>
    <property type="project" value="TreeGrafter"/>
</dbReference>
<dbReference type="GO" id="GO:0008270">
    <property type="term" value="F:zinc ion binding"/>
    <property type="evidence" value="ECO:0007669"/>
    <property type="project" value="UniProtKB-KW"/>
</dbReference>
<dbReference type="InterPro" id="IPR001245">
    <property type="entry name" value="Ser-Thr/Tyr_kinase_cat_dom"/>
</dbReference>
<dbReference type="GO" id="GO:0009637">
    <property type="term" value="P:response to blue light"/>
    <property type="evidence" value="ECO:0007669"/>
    <property type="project" value="UniProtKB-ARBA"/>
</dbReference>
<gene>
    <name evidence="16" type="ORF">CCACVL1_12383</name>
</gene>
<feature type="domain" description="Protein kinase" evidence="14">
    <location>
        <begin position="89"/>
        <end position="366"/>
    </location>
</feature>
<dbReference type="Gene3D" id="3.30.40.10">
    <property type="entry name" value="Zinc/RING finger domain, C3HC4 (zinc finger)"/>
    <property type="match status" value="1"/>
</dbReference>
<evidence type="ECO:0000313" key="16">
    <source>
        <dbReference type="EMBL" id="OMO81507.1"/>
    </source>
</evidence>
<dbReference type="SUPFAM" id="SSF56112">
    <property type="entry name" value="Protein kinase-like (PK-like)"/>
    <property type="match status" value="1"/>
</dbReference>
<dbReference type="PANTHER" id="PTHR44329:SF280">
    <property type="entry name" value="PROTEIN KINASE"/>
    <property type="match status" value="1"/>
</dbReference>
<dbReference type="GO" id="GO:0004713">
    <property type="term" value="F:protein tyrosine kinase activity"/>
    <property type="evidence" value="ECO:0007669"/>
    <property type="project" value="UniProtKB-KW"/>
</dbReference>
<keyword evidence="3" id="KW-0963">Cytoplasm</keyword>
<keyword evidence="7" id="KW-0547">Nucleotide-binding</keyword>
<dbReference type="GO" id="GO:0071244">
    <property type="term" value="P:cellular response to carbon dioxide"/>
    <property type="evidence" value="ECO:0007669"/>
    <property type="project" value="UniProtKB-ARBA"/>
</dbReference>
<evidence type="ECO:0000256" key="6">
    <source>
        <dbReference type="ARBA" id="ARBA00022679"/>
    </source>
</evidence>
<evidence type="ECO:0000256" key="5">
    <source>
        <dbReference type="ARBA" id="ARBA00022553"/>
    </source>
</evidence>
<dbReference type="GO" id="GO:0001659">
    <property type="term" value="P:temperature homeostasis"/>
    <property type="evidence" value="ECO:0007669"/>
    <property type="project" value="UniProtKB-ARBA"/>
</dbReference>
<name>A0A1R3IG10_COCAP</name>
<dbReference type="FunFam" id="3.30.200.20:FF:000034">
    <property type="entry name" value="Kinase suppressor of Ras 1"/>
    <property type="match status" value="1"/>
</dbReference>
<keyword evidence="13" id="KW-0862">Zinc</keyword>
<dbReference type="Proteomes" id="UP000188268">
    <property type="component" value="Unassembled WGS sequence"/>
</dbReference>
<evidence type="ECO:0000256" key="4">
    <source>
        <dbReference type="ARBA" id="ARBA00022527"/>
    </source>
</evidence>
<accession>A0A1R3IG10</accession>
<dbReference type="PROSITE" id="PS00108">
    <property type="entry name" value="PROTEIN_KINASE_ST"/>
    <property type="match status" value="1"/>
</dbReference>
<dbReference type="OMA" id="SHEEPEI"/>
<evidence type="ECO:0000256" key="1">
    <source>
        <dbReference type="ARBA" id="ARBA00004514"/>
    </source>
</evidence>
<dbReference type="InterPro" id="IPR000719">
    <property type="entry name" value="Prot_kinase_dom"/>
</dbReference>
<evidence type="ECO:0000259" key="15">
    <source>
        <dbReference type="PROSITE" id="PS50089"/>
    </source>
</evidence>
<dbReference type="SMART" id="SM00220">
    <property type="entry name" value="S_TKc"/>
    <property type="match status" value="1"/>
</dbReference>
<keyword evidence="9" id="KW-0067">ATP-binding</keyword>
<feature type="domain" description="RING-type" evidence="15">
    <location>
        <begin position="482"/>
        <end position="524"/>
    </location>
</feature>
<keyword evidence="10" id="KW-0829">Tyrosine-protein kinase</keyword>
<dbReference type="GO" id="GO:0010114">
    <property type="term" value="P:response to red light"/>
    <property type="evidence" value="ECO:0007669"/>
    <property type="project" value="UniProtKB-ARBA"/>
</dbReference>
<comment type="catalytic activity">
    <reaction evidence="11">
        <text>L-threonyl-[protein] + ATP = O-phospho-L-threonyl-[protein] + ADP + H(+)</text>
        <dbReference type="Rhea" id="RHEA:46608"/>
        <dbReference type="Rhea" id="RHEA-COMP:11060"/>
        <dbReference type="Rhea" id="RHEA-COMP:11605"/>
        <dbReference type="ChEBI" id="CHEBI:15378"/>
        <dbReference type="ChEBI" id="CHEBI:30013"/>
        <dbReference type="ChEBI" id="CHEBI:30616"/>
        <dbReference type="ChEBI" id="CHEBI:61977"/>
        <dbReference type="ChEBI" id="CHEBI:456216"/>
        <dbReference type="EC" id="2.7.11.1"/>
    </reaction>
</comment>
<comment type="catalytic activity">
    <reaction evidence="12">
        <text>L-seryl-[protein] + ATP = O-phospho-L-seryl-[protein] + ADP + H(+)</text>
        <dbReference type="Rhea" id="RHEA:17989"/>
        <dbReference type="Rhea" id="RHEA-COMP:9863"/>
        <dbReference type="Rhea" id="RHEA-COMP:11604"/>
        <dbReference type="ChEBI" id="CHEBI:15378"/>
        <dbReference type="ChEBI" id="CHEBI:29999"/>
        <dbReference type="ChEBI" id="CHEBI:30616"/>
        <dbReference type="ChEBI" id="CHEBI:83421"/>
        <dbReference type="ChEBI" id="CHEBI:456216"/>
        <dbReference type="EC" id="2.7.11.1"/>
    </reaction>
</comment>
<evidence type="ECO:0000256" key="12">
    <source>
        <dbReference type="ARBA" id="ARBA00048679"/>
    </source>
</evidence>
<organism evidence="16 17">
    <name type="scientific">Corchorus capsularis</name>
    <name type="common">Jute</name>
    <dbReference type="NCBI Taxonomy" id="210143"/>
    <lineage>
        <taxon>Eukaryota</taxon>
        <taxon>Viridiplantae</taxon>
        <taxon>Streptophyta</taxon>
        <taxon>Embryophyta</taxon>
        <taxon>Tracheophyta</taxon>
        <taxon>Spermatophyta</taxon>
        <taxon>Magnoliopsida</taxon>
        <taxon>eudicotyledons</taxon>
        <taxon>Gunneridae</taxon>
        <taxon>Pentapetalae</taxon>
        <taxon>rosids</taxon>
        <taxon>malvids</taxon>
        <taxon>Malvales</taxon>
        <taxon>Malvaceae</taxon>
        <taxon>Grewioideae</taxon>
        <taxon>Apeibeae</taxon>
        <taxon>Corchorus</taxon>
    </lineage>
</organism>
<reference evidence="16 17" key="1">
    <citation type="submission" date="2013-09" db="EMBL/GenBank/DDBJ databases">
        <title>Corchorus capsularis genome sequencing.</title>
        <authorList>
            <person name="Alam M."/>
            <person name="Haque M.S."/>
            <person name="Islam M.S."/>
            <person name="Emdad E.M."/>
            <person name="Islam M.M."/>
            <person name="Ahmed B."/>
            <person name="Halim A."/>
            <person name="Hossen Q.M.M."/>
            <person name="Hossain M.Z."/>
            <person name="Ahmed R."/>
            <person name="Khan M.M."/>
            <person name="Islam R."/>
            <person name="Rashid M.M."/>
            <person name="Khan S.A."/>
            <person name="Rahman M.S."/>
            <person name="Alam M."/>
        </authorList>
    </citation>
    <scope>NUCLEOTIDE SEQUENCE [LARGE SCALE GENOMIC DNA]</scope>
    <source>
        <strain evidence="17">cv. CVL-1</strain>
        <tissue evidence="16">Whole seedling</tissue>
    </source>
</reference>
<dbReference type="OrthoDB" id="4062651at2759"/>
<comment type="subcellular location">
    <subcellularLocation>
        <location evidence="1">Cytoplasm</location>
        <location evidence="1">Cytosol</location>
    </subcellularLocation>
</comment>
<evidence type="ECO:0000256" key="13">
    <source>
        <dbReference type="PROSITE-ProRule" id="PRU00175"/>
    </source>
</evidence>
<dbReference type="GO" id="GO:1902456">
    <property type="term" value="P:regulation of stomatal opening"/>
    <property type="evidence" value="ECO:0007669"/>
    <property type="project" value="UniProtKB-ARBA"/>
</dbReference>
<dbReference type="Gramene" id="OMO81507">
    <property type="protein sequence ID" value="OMO81507"/>
    <property type="gene ID" value="CCACVL1_12383"/>
</dbReference>
<dbReference type="Pfam" id="PF07714">
    <property type="entry name" value="PK_Tyr_Ser-Thr"/>
    <property type="match status" value="1"/>
</dbReference>
<dbReference type="GO" id="GO:0004674">
    <property type="term" value="F:protein serine/threonine kinase activity"/>
    <property type="evidence" value="ECO:0007669"/>
    <property type="project" value="UniProtKB-KW"/>
</dbReference>
<dbReference type="GO" id="GO:0005829">
    <property type="term" value="C:cytosol"/>
    <property type="evidence" value="ECO:0007669"/>
    <property type="project" value="UniProtKB-SubCell"/>
</dbReference>
<dbReference type="Gene3D" id="3.30.200.20">
    <property type="entry name" value="Phosphorylase Kinase, domain 1"/>
    <property type="match status" value="1"/>
</dbReference>
<dbReference type="InterPro" id="IPR011009">
    <property type="entry name" value="Kinase-like_dom_sf"/>
</dbReference>
<dbReference type="SUPFAM" id="SSF57850">
    <property type="entry name" value="RING/U-box"/>
    <property type="match status" value="1"/>
</dbReference>
<evidence type="ECO:0000256" key="11">
    <source>
        <dbReference type="ARBA" id="ARBA00047899"/>
    </source>
</evidence>
<evidence type="ECO:0000256" key="8">
    <source>
        <dbReference type="ARBA" id="ARBA00022777"/>
    </source>
</evidence>
<keyword evidence="13" id="KW-0479">Metal-binding</keyword>
<keyword evidence="5" id="KW-0597">Phosphoprotein</keyword>
<dbReference type="Pfam" id="PF13639">
    <property type="entry name" value="zf-RING_2"/>
    <property type="match status" value="1"/>
</dbReference>
<dbReference type="EC" id="2.7.11.1" evidence="2"/>
<dbReference type="SMART" id="SM00184">
    <property type="entry name" value="RING"/>
    <property type="match status" value="1"/>
</dbReference>
<dbReference type="STRING" id="210143.A0A1R3IG10"/>
<dbReference type="FunFam" id="1.10.510.10:FF:000310">
    <property type="entry name" value="Serine/threonine-protein kinase HT1"/>
    <property type="match status" value="1"/>
</dbReference>